<dbReference type="Gene3D" id="2.150.10.10">
    <property type="entry name" value="Serralysin-like metalloprotease, C-terminal"/>
    <property type="match status" value="1"/>
</dbReference>
<protein>
    <recommendedName>
        <fullName evidence="3">Calcium-binding protein</fullName>
    </recommendedName>
</protein>
<dbReference type="PRINTS" id="PR00313">
    <property type="entry name" value="CABNDNGRPT"/>
</dbReference>
<evidence type="ECO:0000313" key="2">
    <source>
        <dbReference type="EMBL" id="MBF4102137.1"/>
    </source>
</evidence>
<proteinExistence type="predicted"/>
<keyword evidence="1" id="KW-0106">Calcium</keyword>
<dbReference type="GO" id="GO:0005509">
    <property type="term" value="F:calcium ion binding"/>
    <property type="evidence" value="ECO:0007669"/>
    <property type="project" value="InterPro"/>
</dbReference>
<dbReference type="InterPro" id="IPR001343">
    <property type="entry name" value="Hemolysn_Ca-bd"/>
</dbReference>
<evidence type="ECO:0008006" key="3">
    <source>
        <dbReference type="Google" id="ProtNLM"/>
    </source>
</evidence>
<dbReference type="InterPro" id="IPR011049">
    <property type="entry name" value="Serralysin-like_metalloprot_C"/>
</dbReference>
<gene>
    <name evidence="2" type="ORF">INT80_00640</name>
</gene>
<comment type="caution">
    <text evidence="2">The sequence shown here is derived from an EMBL/GenBank/DDBJ whole genome shotgun (WGS) entry which is preliminary data.</text>
</comment>
<organism evidence="2">
    <name type="scientific">Gallibacterium anatis</name>
    <dbReference type="NCBI Taxonomy" id="750"/>
    <lineage>
        <taxon>Bacteria</taxon>
        <taxon>Pseudomonadati</taxon>
        <taxon>Pseudomonadota</taxon>
        <taxon>Gammaproteobacteria</taxon>
        <taxon>Pasteurellales</taxon>
        <taxon>Pasteurellaceae</taxon>
        <taxon>Gallibacterium</taxon>
    </lineage>
</organism>
<sequence length="68" mass="6911">MNIEAGGGNDILQGNEQDNWLIGGAGSDTFFGGAGEDVLIIDGDDLPENIHGGADNDIVQVIGNKGVT</sequence>
<reference evidence="2" key="1">
    <citation type="submission" date="2020-11" db="EMBL/GenBank/DDBJ databases">
        <title>Gallibacterium anatis 1637, full genome, WGS.</title>
        <authorList>
            <person name="Laishevtcev A.I."/>
            <person name="Yakimova E.A."/>
            <person name="Petkovich D."/>
            <person name="Stepanova T.V."/>
            <person name="Kalendr R.S."/>
            <person name="Rubalsky E.O."/>
            <person name="Zulkarneev E.R."/>
            <person name="Aleshkin A.V."/>
        </authorList>
    </citation>
    <scope>NUCLEOTIDE SEQUENCE</scope>
    <source>
        <strain evidence="2">1637</strain>
    </source>
</reference>
<dbReference type="EMBL" id="JADION010000001">
    <property type="protein sequence ID" value="MBF4102137.1"/>
    <property type="molecule type" value="Genomic_DNA"/>
</dbReference>
<evidence type="ECO:0000256" key="1">
    <source>
        <dbReference type="ARBA" id="ARBA00022837"/>
    </source>
</evidence>
<name>A0A930UQL0_9PAST</name>
<dbReference type="AlphaFoldDB" id="A0A930UQL0"/>
<dbReference type="SUPFAM" id="SSF51120">
    <property type="entry name" value="beta-Roll"/>
    <property type="match status" value="1"/>
</dbReference>
<dbReference type="Pfam" id="PF00353">
    <property type="entry name" value="HemolysinCabind"/>
    <property type="match status" value="2"/>
</dbReference>
<accession>A0A930UQL0</accession>